<evidence type="ECO:0000313" key="2">
    <source>
        <dbReference type="EMBL" id="KYP45000.1"/>
    </source>
</evidence>
<dbReference type="PANTHER" id="PTHR48258">
    <property type="entry name" value="DUF4218 DOMAIN-CONTAINING PROTEIN-RELATED"/>
    <property type="match status" value="1"/>
</dbReference>
<dbReference type="Proteomes" id="UP000075243">
    <property type="component" value="Unassembled WGS sequence"/>
</dbReference>
<dbReference type="EMBL" id="KQ483605">
    <property type="protein sequence ID" value="KYP45000.1"/>
    <property type="molecule type" value="Genomic_DNA"/>
</dbReference>
<gene>
    <name evidence="2" type="ORF">KK1_033461</name>
</gene>
<feature type="domain" description="DUF4216" evidence="1">
    <location>
        <begin position="2"/>
        <end position="63"/>
    </location>
</feature>
<organism evidence="2 3">
    <name type="scientific">Cajanus cajan</name>
    <name type="common">Pigeon pea</name>
    <name type="synonym">Cajanus indicus</name>
    <dbReference type="NCBI Taxonomy" id="3821"/>
    <lineage>
        <taxon>Eukaryota</taxon>
        <taxon>Viridiplantae</taxon>
        <taxon>Streptophyta</taxon>
        <taxon>Embryophyta</taxon>
        <taxon>Tracheophyta</taxon>
        <taxon>Spermatophyta</taxon>
        <taxon>Magnoliopsida</taxon>
        <taxon>eudicotyledons</taxon>
        <taxon>Gunneridae</taxon>
        <taxon>Pentapetalae</taxon>
        <taxon>rosids</taxon>
        <taxon>fabids</taxon>
        <taxon>Fabales</taxon>
        <taxon>Fabaceae</taxon>
        <taxon>Papilionoideae</taxon>
        <taxon>50 kb inversion clade</taxon>
        <taxon>NPAAA clade</taxon>
        <taxon>indigoferoid/millettioid clade</taxon>
        <taxon>Phaseoleae</taxon>
        <taxon>Cajanus</taxon>
    </lineage>
</organism>
<dbReference type="PANTHER" id="PTHR48258:SF9">
    <property type="entry name" value="OS01G0348150 PROTEIN"/>
    <property type="match status" value="1"/>
</dbReference>
<keyword evidence="3" id="KW-1185">Reference proteome</keyword>
<dbReference type="Pfam" id="PF13952">
    <property type="entry name" value="DUF4216"/>
    <property type="match status" value="1"/>
</dbReference>
<evidence type="ECO:0000313" key="3">
    <source>
        <dbReference type="Proteomes" id="UP000075243"/>
    </source>
</evidence>
<dbReference type="Gramene" id="C.cajan_29656.t">
    <property type="protein sequence ID" value="C.cajan_29656.t"/>
    <property type="gene ID" value="C.cajan_29656"/>
</dbReference>
<sequence>MFRVPVFKCKWVDGNTGVRTTDLGFTLVDLNKVSYKDEPFIMAYQARKIFYVRDLCNEKWSMVLEGRTMHGTHKDESLDMHETPSFSSTSFGAIADNEVDEMHVIQSDHDERIWENIPKNFDIPNTEIMRKKTTRWRDFKTFLTREYVFGKWKDETPCLKSHWQLIVIIPKDYTVVWFCSLHRRPSHKMKSEL</sequence>
<reference evidence="2" key="1">
    <citation type="journal article" date="2012" name="Nat. Biotechnol.">
        <title>Draft genome sequence of pigeonpea (Cajanus cajan), an orphan legume crop of resource-poor farmers.</title>
        <authorList>
            <person name="Varshney R.K."/>
            <person name="Chen W."/>
            <person name="Li Y."/>
            <person name="Bharti A.K."/>
            <person name="Saxena R.K."/>
            <person name="Schlueter J.A."/>
            <person name="Donoghue M.T."/>
            <person name="Azam S."/>
            <person name="Fan G."/>
            <person name="Whaley A.M."/>
            <person name="Farmer A.D."/>
            <person name="Sheridan J."/>
            <person name="Iwata A."/>
            <person name="Tuteja R."/>
            <person name="Penmetsa R.V."/>
            <person name="Wu W."/>
            <person name="Upadhyaya H.D."/>
            <person name="Yang S.P."/>
            <person name="Shah T."/>
            <person name="Saxena K.B."/>
            <person name="Michael T."/>
            <person name="McCombie W.R."/>
            <person name="Yang B."/>
            <person name="Zhang G."/>
            <person name="Yang H."/>
            <person name="Wang J."/>
            <person name="Spillane C."/>
            <person name="Cook D.R."/>
            <person name="May G.D."/>
            <person name="Xu X."/>
            <person name="Jackson S.A."/>
        </authorList>
    </citation>
    <scope>NUCLEOTIDE SEQUENCE [LARGE SCALE GENOMIC DNA]</scope>
</reference>
<dbReference type="InterPro" id="IPR025312">
    <property type="entry name" value="DUF4216"/>
</dbReference>
<proteinExistence type="predicted"/>
<protein>
    <recommendedName>
        <fullName evidence="1">DUF4216 domain-containing protein</fullName>
    </recommendedName>
</protein>
<evidence type="ECO:0000259" key="1">
    <source>
        <dbReference type="Pfam" id="PF13952"/>
    </source>
</evidence>
<dbReference type="AlphaFoldDB" id="A0A151RR24"/>
<name>A0A151RR24_CAJCA</name>
<accession>A0A151RR24</accession>